<sequence length="144" mass="15918">MTQDTTQDTTQNTTQNTTSDTAGHAAHIPRDAMLLRIFFGENDRFDHQPLHEAIVLKAREARLAGATVLRGPMGFGQSSCLHTAKILRLSFDLPMIVEIVDTEEKIRAFLPTLDAMMPSGLITLEKVQVLQYGRDGLKERAGLA</sequence>
<reference evidence="3 4" key="1">
    <citation type="submission" date="2019-09" db="EMBL/GenBank/DDBJ databases">
        <title>Draft Whole-Genome sequence of Blastochloris sulfoviridis DSM 729.</title>
        <authorList>
            <person name="Meyer T.E."/>
            <person name="Kyndt J.A."/>
        </authorList>
    </citation>
    <scope>NUCLEOTIDE SEQUENCE [LARGE SCALE GENOMIC DNA]</scope>
    <source>
        <strain evidence="3 4">DSM 729</strain>
    </source>
</reference>
<dbReference type="InterPro" id="IPR015867">
    <property type="entry name" value="N-reg_PII/ATP_PRibTrfase_C"/>
</dbReference>
<dbReference type="PANTHER" id="PTHR35983:SF1">
    <property type="entry name" value="UPF0166 PROTEIN TM_0021"/>
    <property type="match status" value="1"/>
</dbReference>
<protein>
    <submittedName>
        <fullName evidence="3">DUF190 domain-containing protein</fullName>
    </submittedName>
</protein>
<evidence type="ECO:0000313" key="3">
    <source>
        <dbReference type="EMBL" id="KAA5601225.1"/>
    </source>
</evidence>
<name>A0A5M6I008_9HYPH</name>
<dbReference type="AlphaFoldDB" id="A0A5M6I008"/>
<dbReference type="InterPro" id="IPR003793">
    <property type="entry name" value="UPF0166"/>
</dbReference>
<accession>A0A5M6I008</accession>
<keyword evidence="4" id="KW-1185">Reference proteome</keyword>
<evidence type="ECO:0000313" key="4">
    <source>
        <dbReference type="Proteomes" id="UP000323886"/>
    </source>
</evidence>
<proteinExistence type="inferred from homology"/>
<evidence type="ECO:0000256" key="1">
    <source>
        <dbReference type="ARBA" id="ARBA00010554"/>
    </source>
</evidence>
<dbReference type="Gene3D" id="3.30.70.120">
    <property type="match status" value="1"/>
</dbReference>
<organism evidence="3 4">
    <name type="scientific">Blastochloris sulfoviridis</name>
    <dbReference type="NCBI Taxonomy" id="50712"/>
    <lineage>
        <taxon>Bacteria</taxon>
        <taxon>Pseudomonadati</taxon>
        <taxon>Pseudomonadota</taxon>
        <taxon>Alphaproteobacteria</taxon>
        <taxon>Hyphomicrobiales</taxon>
        <taxon>Blastochloridaceae</taxon>
        <taxon>Blastochloris</taxon>
    </lineage>
</organism>
<feature type="compositionally biased region" description="Low complexity" evidence="2">
    <location>
        <begin position="1"/>
        <end position="21"/>
    </location>
</feature>
<dbReference type="Pfam" id="PF02641">
    <property type="entry name" value="DUF190"/>
    <property type="match status" value="1"/>
</dbReference>
<dbReference type="EMBL" id="VWPL01000014">
    <property type="protein sequence ID" value="KAA5601225.1"/>
    <property type="molecule type" value="Genomic_DNA"/>
</dbReference>
<dbReference type="SUPFAM" id="SSF54913">
    <property type="entry name" value="GlnB-like"/>
    <property type="match status" value="1"/>
</dbReference>
<dbReference type="OrthoDB" id="9795599at2"/>
<dbReference type="PANTHER" id="PTHR35983">
    <property type="entry name" value="UPF0166 PROTEIN TM_0021"/>
    <property type="match status" value="1"/>
</dbReference>
<dbReference type="Proteomes" id="UP000323886">
    <property type="component" value="Unassembled WGS sequence"/>
</dbReference>
<comment type="caution">
    <text evidence="3">The sequence shown here is derived from an EMBL/GenBank/DDBJ whole genome shotgun (WGS) entry which is preliminary data.</text>
</comment>
<evidence type="ECO:0000256" key="2">
    <source>
        <dbReference type="SAM" id="MobiDB-lite"/>
    </source>
</evidence>
<gene>
    <name evidence="3" type="ORF">F1193_09790</name>
</gene>
<comment type="similarity">
    <text evidence="1">Belongs to the UPF0166 family.</text>
</comment>
<feature type="region of interest" description="Disordered" evidence="2">
    <location>
        <begin position="1"/>
        <end position="25"/>
    </location>
</feature>
<dbReference type="InterPro" id="IPR011322">
    <property type="entry name" value="N-reg_PII-like_a/b"/>
</dbReference>